<evidence type="ECO:0000256" key="1">
    <source>
        <dbReference type="SAM" id="MobiDB-lite"/>
    </source>
</evidence>
<dbReference type="InterPro" id="IPR000160">
    <property type="entry name" value="GGDEF_dom"/>
</dbReference>
<evidence type="ECO:0000259" key="4">
    <source>
        <dbReference type="PROSITE" id="PS50887"/>
    </source>
</evidence>
<dbReference type="CDD" id="cd01949">
    <property type="entry name" value="GGDEF"/>
    <property type="match status" value="1"/>
</dbReference>
<feature type="compositionally biased region" description="Low complexity" evidence="1">
    <location>
        <begin position="648"/>
        <end position="659"/>
    </location>
</feature>
<dbReference type="Pfam" id="PF00990">
    <property type="entry name" value="GGDEF"/>
    <property type="match status" value="1"/>
</dbReference>
<dbReference type="PANTHER" id="PTHR44757">
    <property type="entry name" value="DIGUANYLATE CYCLASE DGCP"/>
    <property type="match status" value="1"/>
</dbReference>
<dbReference type="SMART" id="SM00052">
    <property type="entry name" value="EAL"/>
    <property type="match status" value="1"/>
</dbReference>
<dbReference type="PANTHER" id="PTHR44757:SF2">
    <property type="entry name" value="BIOFILM ARCHITECTURE MAINTENANCE PROTEIN MBAA"/>
    <property type="match status" value="1"/>
</dbReference>
<feature type="region of interest" description="Disordered" evidence="1">
    <location>
        <begin position="648"/>
        <end position="669"/>
    </location>
</feature>
<dbReference type="SMART" id="SM00267">
    <property type="entry name" value="GGDEF"/>
    <property type="match status" value="1"/>
</dbReference>
<dbReference type="SUPFAM" id="SSF141868">
    <property type="entry name" value="EAL domain-like"/>
    <property type="match status" value="1"/>
</dbReference>
<feature type="domain" description="GGDEF" evidence="4">
    <location>
        <begin position="241"/>
        <end position="374"/>
    </location>
</feature>
<name>A0ABU0C4D9_9BRAD</name>
<keyword evidence="6" id="KW-1185">Reference proteome</keyword>
<accession>A0ABU0C4D9</accession>
<comment type="caution">
    <text evidence="5">The sequence shown here is derived from an EMBL/GenBank/DDBJ whole genome shotgun (WGS) entry which is preliminary data.</text>
</comment>
<sequence length="677" mass="73812">MSMRLIGKRLVSPLLAVLIAVSVVVGMFLVGHYQIRSVLKNEAALVATAWYESARHGRSGLDGLLDGRSEALNAPLLRSFAIDTLAVGDPQAGIVTVVGDEGRSEKELRPILETAGSHPGNPQRSVHAVDESLFLSPYFATWVVFPVTPEGRQVAVRFDQTFEASQLLTTFNRQLVYLTGIAVVTFFSFMAGYTYRTQQMQREKQDLVYLAMHDELTGLGNRKKFEQSLGEMLAKASEKSHKIGLLILDLDGFKSINDTLGHPVGDNLLRATAERLKNSLRDEDLLCRLSGDEFAVIVPVVPDNHALPALADRMIRLIEQPFRIEGHEITIGCSIGITVGPDNGDTAKTLIRNADFALYRAKAGGRQTWRFFDPKMAEDQRSRETLEDGLRYAIQNDLFTLLYQPQYDLKSGEVVCYEALLRWKLTNENLVPTSMFLSVAEETGLIIPMGEWVIRQVARDCRALPPGVRVAVNLSAAQLQRDGTETYIAEALANSDIAPNRIEIEVNESILGRGEEAAFSRLERLREAGVSLVLDNFGVGTSSLGLLSRYPFDKIKLDRTFLSRISDPQKARAVVSAVCRLGQSLGMAVVGEGVENEAHRDLLRESGCNLAQGYFFGAPVTVEEVIGQEALATAARGRGGMDTTADTAADGVVGGAATPGPGPTRGGGRNIRLVANG</sequence>
<evidence type="ECO:0000313" key="6">
    <source>
        <dbReference type="Proteomes" id="UP001230253"/>
    </source>
</evidence>
<dbReference type="Proteomes" id="UP001230253">
    <property type="component" value="Unassembled WGS sequence"/>
</dbReference>
<dbReference type="Gene3D" id="3.20.20.450">
    <property type="entry name" value="EAL domain"/>
    <property type="match status" value="1"/>
</dbReference>
<feature type="domain" description="EAL" evidence="3">
    <location>
        <begin position="383"/>
        <end position="633"/>
    </location>
</feature>
<protein>
    <submittedName>
        <fullName evidence="5">Diguanylate cyclase (GGDEF)-like protein</fullName>
    </submittedName>
</protein>
<gene>
    <name evidence="5" type="ORF">J2R99_001228</name>
</gene>
<reference evidence="5 6" key="1">
    <citation type="submission" date="2023-07" db="EMBL/GenBank/DDBJ databases">
        <title>Genomic Encyclopedia of Type Strains, Phase IV (KMG-IV): sequencing the most valuable type-strain genomes for metagenomic binning, comparative biology and taxonomic classification.</title>
        <authorList>
            <person name="Goeker M."/>
        </authorList>
    </citation>
    <scope>NUCLEOTIDE SEQUENCE [LARGE SCALE GENOMIC DNA]</scope>
    <source>
        <strain evidence="5 6">DSM 11549</strain>
    </source>
</reference>
<proteinExistence type="predicted"/>
<organism evidence="5 6">
    <name type="scientific">Rhodopseudomonas julia</name>
    <dbReference type="NCBI Taxonomy" id="200617"/>
    <lineage>
        <taxon>Bacteria</taxon>
        <taxon>Pseudomonadati</taxon>
        <taxon>Pseudomonadota</taxon>
        <taxon>Alphaproteobacteria</taxon>
        <taxon>Hyphomicrobiales</taxon>
        <taxon>Nitrobacteraceae</taxon>
        <taxon>Rhodopseudomonas</taxon>
    </lineage>
</organism>
<dbReference type="NCBIfam" id="TIGR00254">
    <property type="entry name" value="GGDEF"/>
    <property type="match status" value="1"/>
</dbReference>
<dbReference type="SUPFAM" id="SSF55073">
    <property type="entry name" value="Nucleotide cyclase"/>
    <property type="match status" value="1"/>
</dbReference>
<keyword evidence="2" id="KW-0812">Transmembrane</keyword>
<dbReference type="InterPro" id="IPR001633">
    <property type="entry name" value="EAL_dom"/>
</dbReference>
<dbReference type="Gene3D" id="3.30.70.270">
    <property type="match status" value="1"/>
</dbReference>
<dbReference type="EMBL" id="JAUSUK010000001">
    <property type="protein sequence ID" value="MDQ0325379.1"/>
    <property type="molecule type" value="Genomic_DNA"/>
</dbReference>
<dbReference type="InterPro" id="IPR043128">
    <property type="entry name" value="Rev_trsase/Diguanyl_cyclase"/>
</dbReference>
<keyword evidence="2" id="KW-1133">Transmembrane helix</keyword>
<dbReference type="InterPro" id="IPR029787">
    <property type="entry name" value="Nucleotide_cyclase"/>
</dbReference>
<dbReference type="PROSITE" id="PS50883">
    <property type="entry name" value="EAL"/>
    <property type="match status" value="1"/>
</dbReference>
<dbReference type="InterPro" id="IPR035919">
    <property type="entry name" value="EAL_sf"/>
</dbReference>
<evidence type="ECO:0000259" key="3">
    <source>
        <dbReference type="PROSITE" id="PS50883"/>
    </source>
</evidence>
<dbReference type="InterPro" id="IPR052155">
    <property type="entry name" value="Biofilm_reg_signaling"/>
</dbReference>
<dbReference type="Pfam" id="PF00563">
    <property type="entry name" value="EAL"/>
    <property type="match status" value="1"/>
</dbReference>
<dbReference type="CDD" id="cd01948">
    <property type="entry name" value="EAL"/>
    <property type="match status" value="1"/>
</dbReference>
<dbReference type="PROSITE" id="PS50887">
    <property type="entry name" value="GGDEF"/>
    <property type="match status" value="1"/>
</dbReference>
<feature type="transmembrane region" description="Helical" evidence="2">
    <location>
        <begin position="175"/>
        <end position="195"/>
    </location>
</feature>
<evidence type="ECO:0000256" key="2">
    <source>
        <dbReference type="SAM" id="Phobius"/>
    </source>
</evidence>
<evidence type="ECO:0000313" key="5">
    <source>
        <dbReference type="EMBL" id="MDQ0325379.1"/>
    </source>
</evidence>
<keyword evidence="2" id="KW-0472">Membrane</keyword>